<gene>
    <name evidence="1" type="ORF">M0638_28185</name>
</gene>
<reference evidence="1" key="1">
    <citation type="submission" date="2022-04" db="EMBL/GenBank/DDBJ databases">
        <title>Roseomonas acroporae sp. nov., isolated from coral Acropora digitifera.</title>
        <authorList>
            <person name="Sun H."/>
        </authorList>
    </citation>
    <scope>NUCLEOTIDE SEQUENCE</scope>
    <source>
        <strain evidence="1">NAR14</strain>
    </source>
</reference>
<protein>
    <submittedName>
        <fullName evidence="1">Uncharacterized protein</fullName>
    </submittedName>
</protein>
<organism evidence="1 2">
    <name type="scientific">Roseomonas acroporae</name>
    <dbReference type="NCBI Taxonomy" id="2937791"/>
    <lineage>
        <taxon>Bacteria</taxon>
        <taxon>Pseudomonadati</taxon>
        <taxon>Pseudomonadota</taxon>
        <taxon>Alphaproteobacteria</taxon>
        <taxon>Acetobacterales</taxon>
        <taxon>Roseomonadaceae</taxon>
        <taxon>Roseomonas</taxon>
    </lineage>
</organism>
<evidence type="ECO:0000313" key="1">
    <source>
        <dbReference type="EMBL" id="MCK8788234.1"/>
    </source>
</evidence>
<dbReference type="AlphaFoldDB" id="A0A9X2BZS1"/>
<evidence type="ECO:0000313" key="2">
    <source>
        <dbReference type="Proteomes" id="UP001139516"/>
    </source>
</evidence>
<dbReference type="RefSeq" id="WP_248670275.1">
    <property type="nucleotide sequence ID" value="NZ_JALPRX010000230.1"/>
</dbReference>
<proteinExistence type="predicted"/>
<accession>A0A9X2BZS1</accession>
<sequence length="59" mass="6855">MRRTGWECAASLLSDFTDRLTPRTYAMCLAAYRAGPDAICVRRARRVHRLYGRLVEPRQ</sequence>
<comment type="caution">
    <text evidence="1">The sequence shown here is derived from an EMBL/GenBank/DDBJ whole genome shotgun (WGS) entry which is preliminary data.</text>
</comment>
<dbReference type="Proteomes" id="UP001139516">
    <property type="component" value="Unassembled WGS sequence"/>
</dbReference>
<dbReference type="EMBL" id="JALPRX010000230">
    <property type="protein sequence ID" value="MCK8788234.1"/>
    <property type="molecule type" value="Genomic_DNA"/>
</dbReference>
<keyword evidence="2" id="KW-1185">Reference proteome</keyword>
<name>A0A9X2BZS1_9PROT</name>